<evidence type="ECO:0000313" key="2">
    <source>
        <dbReference type="Proteomes" id="UP001145742"/>
    </source>
</evidence>
<dbReference type="PANTHER" id="PTHR33332">
    <property type="entry name" value="REVERSE TRANSCRIPTASE DOMAIN-CONTAINING PROTEIN"/>
    <property type="match status" value="1"/>
</dbReference>
<organism evidence="1 2">
    <name type="scientific">Willisornis vidua</name>
    <name type="common">Xingu scale-backed antbird</name>
    <dbReference type="NCBI Taxonomy" id="1566151"/>
    <lineage>
        <taxon>Eukaryota</taxon>
        <taxon>Metazoa</taxon>
        <taxon>Chordata</taxon>
        <taxon>Craniata</taxon>
        <taxon>Vertebrata</taxon>
        <taxon>Euteleostomi</taxon>
        <taxon>Archelosauria</taxon>
        <taxon>Archosauria</taxon>
        <taxon>Dinosauria</taxon>
        <taxon>Saurischia</taxon>
        <taxon>Theropoda</taxon>
        <taxon>Coelurosauria</taxon>
        <taxon>Aves</taxon>
        <taxon>Neognathae</taxon>
        <taxon>Neoaves</taxon>
        <taxon>Telluraves</taxon>
        <taxon>Australaves</taxon>
        <taxon>Passeriformes</taxon>
        <taxon>Thamnophilidae</taxon>
        <taxon>Willisornis</taxon>
    </lineage>
</organism>
<name>A0ABQ9CVX4_9PASS</name>
<sequence length="177" mass="20124">MNPQCARCGKVVYPTEKVNCLDKEGREDLENNRLARLSSALEDHRAELYGSSVKVFTRQGCDLRQPAWLYQGQIVPDQSGVPQGSGLGLMLFVIFINDIDSEIECALSKFADDTKVRGAVDTLGGWDASQRDLDKIEKWVHDNLMKLNKSNWKLLHLVWGNPRNEYKLEQKLTESRT</sequence>
<keyword evidence="2" id="KW-1185">Reference proteome</keyword>
<proteinExistence type="predicted"/>
<evidence type="ECO:0000313" key="1">
    <source>
        <dbReference type="EMBL" id="KAJ7408619.1"/>
    </source>
</evidence>
<dbReference type="EMBL" id="WHWB01034533">
    <property type="protein sequence ID" value="KAJ7408619.1"/>
    <property type="molecule type" value="Genomic_DNA"/>
</dbReference>
<comment type="caution">
    <text evidence="1">The sequence shown here is derived from an EMBL/GenBank/DDBJ whole genome shotgun (WGS) entry which is preliminary data.</text>
</comment>
<accession>A0ABQ9CVX4</accession>
<dbReference type="Proteomes" id="UP001145742">
    <property type="component" value="Unassembled WGS sequence"/>
</dbReference>
<protein>
    <recommendedName>
        <fullName evidence="3">Reverse transcriptase domain-containing protein</fullName>
    </recommendedName>
</protein>
<evidence type="ECO:0008006" key="3">
    <source>
        <dbReference type="Google" id="ProtNLM"/>
    </source>
</evidence>
<gene>
    <name evidence="1" type="ORF">WISP_120250</name>
</gene>
<reference evidence="1" key="1">
    <citation type="submission" date="2019-10" db="EMBL/GenBank/DDBJ databases">
        <authorList>
            <person name="Soares A.E.R."/>
            <person name="Aleixo A."/>
            <person name="Schneider P."/>
            <person name="Miyaki C.Y."/>
            <person name="Schneider M.P."/>
            <person name="Mello C."/>
            <person name="Vasconcelos A.T.R."/>
        </authorList>
    </citation>
    <scope>NUCLEOTIDE SEQUENCE</scope>
    <source>
        <tissue evidence="1">Muscle</tissue>
    </source>
</reference>